<evidence type="ECO:0000313" key="3">
    <source>
        <dbReference type="Proteomes" id="UP000032076"/>
    </source>
</evidence>
<organism evidence="1 4">
    <name type="scientific">Caldibacillus thermoamylovorans</name>
    <dbReference type="NCBI Taxonomy" id="35841"/>
    <lineage>
        <taxon>Bacteria</taxon>
        <taxon>Bacillati</taxon>
        <taxon>Bacillota</taxon>
        <taxon>Bacilli</taxon>
        <taxon>Bacillales</taxon>
        <taxon>Bacillaceae</taxon>
        <taxon>Caldibacillus</taxon>
    </lineage>
</organism>
<dbReference type="RefSeq" id="WP_051989048.1">
    <property type="nucleotide sequence ID" value="NZ_CCRF01000044.1"/>
</dbReference>
<dbReference type="AlphaFoldDB" id="A0A090J084"/>
<dbReference type="EMBL" id="JXLU01000066">
    <property type="protein sequence ID" value="KIO73072.1"/>
    <property type="molecule type" value="Genomic_DNA"/>
</dbReference>
<dbReference type="GO" id="GO:0043937">
    <property type="term" value="P:regulation of sporulation"/>
    <property type="evidence" value="ECO:0007669"/>
    <property type="project" value="InterPro"/>
</dbReference>
<dbReference type="GeneID" id="92960566"/>
<keyword evidence="4" id="KW-1185">Reference proteome</keyword>
<dbReference type="Proteomes" id="UP000040576">
    <property type="component" value="Unassembled WGS sequence"/>
</dbReference>
<dbReference type="InterPro" id="IPR018540">
    <property type="entry name" value="Spo0E-like"/>
</dbReference>
<sequence>MDEEMTKREMEEQIKKKREQMIEIAKQYGFTNEKTLKSSQELDNLLNKYQRFFRIPKIREYPTASFSINAHPDLSSLTA</sequence>
<dbReference type="Pfam" id="PF09388">
    <property type="entry name" value="SpoOE-like"/>
    <property type="match status" value="1"/>
</dbReference>
<dbReference type="Gene3D" id="4.10.280.10">
    <property type="entry name" value="Helix-loop-helix DNA-binding domain"/>
    <property type="match status" value="1"/>
</dbReference>
<dbReference type="SUPFAM" id="SSF140500">
    <property type="entry name" value="BAS1536-like"/>
    <property type="match status" value="1"/>
</dbReference>
<evidence type="ECO:0008006" key="5">
    <source>
        <dbReference type="Google" id="ProtNLM"/>
    </source>
</evidence>
<proteinExistence type="predicted"/>
<dbReference type="InterPro" id="IPR053028">
    <property type="entry name" value="Spo0E-like_phosphatase"/>
</dbReference>
<evidence type="ECO:0000313" key="1">
    <source>
        <dbReference type="EMBL" id="CEE01230.1"/>
    </source>
</evidence>
<reference evidence="2 3" key="2">
    <citation type="submission" date="2015-01" db="EMBL/GenBank/DDBJ databases">
        <title>Draft Genome Sequences of Four Bacillus thermoamylovorans Strains, Isolated From Food Products.</title>
        <authorList>
            <person name="Krawcyk A.O."/>
            <person name="Berendsen E.M."/>
            <person name="Eijlander R.T."/>
            <person name="de Jong A."/>
            <person name="Wells-Bennik M."/>
            <person name="Kuipers O.P."/>
        </authorList>
    </citation>
    <scope>NUCLEOTIDE SEQUENCE [LARGE SCALE GENOMIC DNA]</scope>
    <source>
        <strain evidence="2 3">B4167</strain>
    </source>
</reference>
<accession>A0A090J084</accession>
<dbReference type="InterPro" id="IPR037208">
    <property type="entry name" value="Spo0E-like_sf"/>
</dbReference>
<dbReference type="Proteomes" id="UP000032076">
    <property type="component" value="Unassembled WGS sequence"/>
</dbReference>
<evidence type="ECO:0000313" key="2">
    <source>
        <dbReference type="EMBL" id="KIO73072.1"/>
    </source>
</evidence>
<dbReference type="GO" id="GO:0046983">
    <property type="term" value="F:protein dimerization activity"/>
    <property type="evidence" value="ECO:0007669"/>
    <property type="project" value="InterPro"/>
</dbReference>
<reference evidence="1 4" key="1">
    <citation type="submission" date="2014-07" db="EMBL/GenBank/DDBJ databases">
        <authorList>
            <person name="Wibberg Daniel"/>
        </authorList>
    </citation>
    <scope>NUCLEOTIDE SEQUENCE [LARGE SCALE GENOMIC DNA]</scope>
</reference>
<dbReference type="PANTHER" id="PTHR41263">
    <property type="entry name" value="ASPARTYL-PHOSPHATE PHOSPHATASE YISI"/>
    <property type="match status" value="1"/>
</dbReference>
<gene>
    <name evidence="2" type="ORF">B4167_2423</name>
    <name evidence="1" type="ORF">BT1A1_1401</name>
</gene>
<dbReference type="EMBL" id="CCRF01000044">
    <property type="protein sequence ID" value="CEE01230.1"/>
    <property type="molecule type" value="Genomic_DNA"/>
</dbReference>
<dbReference type="InterPro" id="IPR036638">
    <property type="entry name" value="HLH_DNA-bd_sf"/>
</dbReference>
<protein>
    <recommendedName>
        <fullName evidence="5">Aspartyl-phosphate phosphatase Spo0E family protein</fullName>
    </recommendedName>
</protein>
<name>A0A090J084_9BACI</name>
<dbReference type="PATRIC" id="fig|35841.6.peg.2134"/>
<evidence type="ECO:0000313" key="4">
    <source>
        <dbReference type="Proteomes" id="UP000040576"/>
    </source>
</evidence>
<dbReference type="PANTHER" id="PTHR41263:SF1">
    <property type="entry name" value="ASPARTYL-PHOSPHATE PHOSPHATASE YISI"/>
    <property type="match status" value="1"/>
</dbReference>